<dbReference type="Proteomes" id="UP001362999">
    <property type="component" value="Unassembled WGS sequence"/>
</dbReference>
<proteinExistence type="predicted"/>
<comment type="caution">
    <text evidence="2">The sequence shown here is derived from an EMBL/GenBank/DDBJ whole genome shotgun (WGS) entry which is preliminary data.</text>
</comment>
<evidence type="ECO:0000313" key="2">
    <source>
        <dbReference type="EMBL" id="KAK7022208.1"/>
    </source>
</evidence>
<dbReference type="EMBL" id="JAWWNJ010000037">
    <property type="protein sequence ID" value="KAK7022208.1"/>
    <property type="molecule type" value="Genomic_DNA"/>
</dbReference>
<dbReference type="AlphaFoldDB" id="A0AAW0B824"/>
<keyword evidence="3" id="KW-1185">Reference proteome</keyword>
<feature type="compositionally biased region" description="Low complexity" evidence="1">
    <location>
        <begin position="105"/>
        <end position="118"/>
    </location>
</feature>
<gene>
    <name evidence="2" type="ORF">R3P38DRAFT_3195591</name>
</gene>
<feature type="compositionally biased region" description="Low complexity" evidence="1">
    <location>
        <begin position="55"/>
        <end position="68"/>
    </location>
</feature>
<sequence length="442" mass="48240">MLAWRALPGNDPDLKSFGIIIWLMMTNQLNSPIDVPFWYDSELKEALEEATHLDTFPPSSMSTSPTQTRRAEAFPSTPSLPTSPARSPGDPSLVDRDSLPQPEDAPQANTNTAPAPDGAAPPVVCKALCYETLTTNSIFGLPTAQKLHLVRRFRERYAARSHQQFRTKPRPRTHREERNARILMSYDVATQYFEDLYNAQVLATAQATIAAAAVAAAAEQAAQQAADHAEAAMLAAQQAAQQAQGTAEGVAPGQHQRAGNEVDSDDEVPPLIPPRVFSLPDEYIGPLDAAGWDDDDDDDDNDLYFEAFSAAASGNSASEASMPTGPSRSAPSASSYLLRVWSRLGFNSFFPRPFTETETVDDMEQETAEDDTVEAAAAAARAAGDKPFHVIKMLSMYGAKHVFCRCTDGRHREHERREAYAFHGFDGAVVIKRARTSVLPME</sequence>
<feature type="region of interest" description="Disordered" evidence="1">
    <location>
        <begin position="50"/>
        <end position="118"/>
    </location>
</feature>
<protein>
    <submittedName>
        <fullName evidence="2">Uncharacterized protein</fullName>
    </submittedName>
</protein>
<organism evidence="2 3">
    <name type="scientific">Favolaschia claudopus</name>
    <dbReference type="NCBI Taxonomy" id="2862362"/>
    <lineage>
        <taxon>Eukaryota</taxon>
        <taxon>Fungi</taxon>
        <taxon>Dikarya</taxon>
        <taxon>Basidiomycota</taxon>
        <taxon>Agaricomycotina</taxon>
        <taxon>Agaricomycetes</taxon>
        <taxon>Agaricomycetidae</taxon>
        <taxon>Agaricales</taxon>
        <taxon>Marasmiineae</taxon>
        <taxon>Mycenaceae</taxon>
        <taxon>Favolaschia</taxon>
    </lineage>
</organism>
<accession>A0AAW0B824</accession>
<feature type="compositionally biased region" description="Polar residues" evidence="1">
    <location>
        <begin position="76"/>
        <end position="85"/>
    </location>
</feature>
<reference evidence="2 3" key="1">
    <citation type="journal article" date="2024" name="J Genomics">
        <title>Draft genome sequencing and assembly of Favolaschia claudopus CIRM-BRFM 2984 isolated from oak limbs.</title>
        <authorList>
            <person name="Navarro D."/>
            <person name="Drula E."/>
            <person name="Chaduli D."/>
            <person name="Cazenave R."/>
            <person name="Ahrendt S."/>
            <person name="Wang J."/>
            <person name="Lipzen A."/>
            <person name="Daum C."/>
            <person name="Barry K."/>
            <person name="Grigoriev I.V."/>
            <person name="Favel A."/>
            <person name="Rosso M.N."/>
            <person name="Martin F."/>
        </authorList>
    </citation>
    <scope>NUCLEOTIDE SEQUENCE [LARGE SCALE GENOMIC DNA]</scope>
    <source>
        <strain evidence="2 3">CIRM-BRFM 2984</strain>
    </source>
</reference>
<evidence type="ECO:0000256" key="1">
    <source>
        <dbReference type="SAM" id="MobiDB-lite"/>
    </source>
</evidence>
<feature type="region of interest" description="Disordered" evidence="1">
    <location>
        <begin position="244"/>
        <end position="280"/>
    </location>
</feature>
<evidence type="ECO:0000313" key="3">
    <source>
        <dbReference type="Proteomes" id="UP001362999"/>
    </source>
</evidence>
<name>A0AAW0B824_9AGAR</name>